<keyword evidence="4" id="KW-0997">Cell inner membrane</keyword>
<evidence type="ECO:0000313" key="11">
    <source>
        <dbReference type="EMBL" id="RQW73315.1"/>
    </source>
</evidence>
<keyword evidence="7 9" id="KW-0472">Membrane</keyword>
<evidence type="ECO:0000256" key="6">
    <source>
        <dbReference type="ARBA" id="ARBA00022989"/>
    </source>
</evidence>
<dbReference type="GO" id="GO:0015740">
    <property type="term" value="P:C4-dicarboxylate transport"/>
    <property type="evidence" value="ECO:0007669"/>
    <property type="project" value="TreeGrafter"/>
</dbReference>
<comment type="caution">
    <text evidence="11">The sequence shown here is derived from an EMBL/GenBank/DDBJ whole genome shotgun (WGS) entry which is preliminary data.</text>
</comment>
<feature type="transmembrane region" description="Helical" evidence="9">
    <location>
        <begin position="137"/>
        <end position="161"/>
    </location>
</feature>
<sequence length="181" mass="20512">MLNSFKRGESMEQISKYINLTLKTIVGVILSFLILLVFGNALLRYLFNSGIVWSEELARYLFVWLVFLGAVLAYRDKEHIIVDVVVLNVPKPVQKILYILSNVIVCISMIMFLYGLTLLIEMNAGILGPATGLPVNLLYFAGLVCAIAVVMITILQTYQFFKGTYTPQWFKKTEVEEDENS</sequence>
<protein>
    <submittedName>
        <fullName evidence="11">TRAP transporter small permease</fullName>
    </submittedName>
</protein>
<dbReference type="GO" id="GO:0022857">
    <property type="term" value="F:transmembrane transporter activity"/>
    <property type="evidence" value="ECO:0007669"/>
    <property type="project" value="TreeGrafter"/>
</dbReference>
<dbReference type="Proteomes" id="UP000274033">
    <property type="component" value="Unassembled WGS sequence"/>
</dbReference>
<keyword evidence="6 9" id="KW-1133">Transmembrane helix</keyword>
<evidence type="ECO:0000256" key="9">
    <source>
        <dbReference type="SAM" id="Phobius"/>
    </source>
</evidence>
<evidence type="ECO:0000256" key="7">
    <source>
        <dbReference type="ARBA" id="ARBA00023136"/>
    </source>
</evidence>
<dbReference type="InterPro" id="IPR055348">
    <property type="entry name" value="DctQ"/>
</dbReference>
<name>A0A3N9UA08_9BACI</name>
<dbReference type="PANTHER" id="PTHR35011">
    <property type="entry name" value="2,3-DIKETO-L-GULONATE TRAP TRANSPORTER SMALL PERMEASE PROTEIN YIAM"/>
    <property type="match status" value="1"/>
</dbReference>
<keyword evidence="5 9" id="KW-0812">Transmembrane</keyword>
<proteinExistence type="inferred from homology"/>
<keyword evidence="3" id="KW-1003">Cell membrane</keyword>
<feature type="transmembrane region" description="Helical" evidence="9">
    <location>
        <begin position="96"/>
        <end position="117"/>
    </location>
</feature>
<dbReference type="PANTHER" id="PTHR35011:SF2">
    <property type="entry name" value="2,3-DIKETO-L-GULONATE TRAP TRANSPORTER SMALL PERMEASE PROTEIN YIAM"/>
    <property type="match status" value="1"/>
</dbReference>
<evidence type="ECO:0000256" key="8">
    <source>
        <dbReference type="ARBA" id="ARBA00038436"/>
    </source>
</evidence>
<evidence type="ECO:0000256" key="4">
    <source>
        <dbReference type="ARBA" id="ARBA00022519"/>
    </source>
</evidence>
<evidence type="ECO:0000259" key="10">
    <source>
        <dbReference type="Pfam" id="PF04290"/>
    </source>
</evidence>
<dbReference type="EMBL" id="RRCT01000023">
    <property type="protein sequence ID" value="RQW73315.1"/>
    <property type="molecule type" value="Genomic_DNA"/>
</dbReference>
<dbReference type="Pfam" id="PF04290">
    <property type="entry name" value="DctQ"/>
    <property type="match status" value="1"/>
</dbReference>
<gene>
    <name evidence="11" type="ORF">EBB45_17345</name>
</gene>
<evidence type="ECO:0000256" key="3">
    <source>
        <dbReference type="ARBA" id="ARBA00022475"/>
    </source>
</evidence>
<organism evidence="11 12">
    <name type="scientific">Lysinibacillus composti</name>
    <dbReference type="NCBI Taxonomy" id="720633"/>
    <lineage>
        <taxon>Bacteria</taxon>
        <taxon>Bacillati</taxon>
        <taxon>Bacillota</taxon>
        <taxon>Bacilli</taxon>
        <taxon>Bacillales</taxon>
        <taxon>Bacillaceae</taxon>
        <taxon>Lysinibacillus</taxon>
    </lineage>
</organism>
<comment type="similarity">
    <text evidence="8">Belongs to the TRAP transporter small permease family.</text>
</comment>
<evidence type="ECO:0000313" key="12">
    <source>
        <dbReference type="Proteomes" id="UP000274033"/>
    </source>
</evidence>
<keyword evidence="12" id="KW-1185">Reference proteome</keyword>
<accession>A0A3N9UA08</accession>
<dbReference type="InterPro" id="IPR007387">
    <property type="entry name" value="TRAP_DctQ"/>
</dbReference>
<dbReference type="AlphaFoldDB" id="A0A3N9UA08"/>
<comment type="subcellular location">
    <subcellularLocation>
        <location evidence="1">Cell inner membrane</location>
        <topology evidence="1">Multi-pass membrane protein</topology>
    </subcellularLocation>
</comment>
<dbReference type="GO" id="GO:0005886">
    <property type="term" value="C:plasma membrane"/>
    <property type="evidence" value="ECO:0007669"/>
    <property type="project" value="UniProtKB-SubCell"/>
</dbReference>
<feature type="transmembrane region" description="Helical" evidence="9">
    <location>
        <begin position="20"/>
        <end position="45"/>
    </location>
</feature>
<feature type="domain" description="Tripartite ATP-independent periplasmic transporters DctQ component" evidence="10">
    <location>
        <begin position="33"/>
        <end position="161"/>
    </location>
</feature>
<evidence type="ECO:0000256" key="2">
    <source>
        <dbReference type="ARBA" id="ARBA00022448"/>
    </source>
</evidence>
<reference evidence="11 12" key="1">
    <citation type="journal article" date="2013" name="J. Microbiol.">
        <title>Lysinibacillus chungkukjangi sp. nov., isolated from Chungkukjang, Korean fermented soybean food.</title>
        <authorList>
            <person name="Kim S.J."/>
            <person name="Jang Y.H."/>
            <person name="Hamada M."/>
            <person name="Ahn J.H."/>
            <person name="Weon H.Y."/>
            <person name="Suzuki K."/>
            <person name="Whang K.S."/>
            <person name="Kwon S.W."/>
        </authorList>
    </citation>
    <scope>NUCLEOTIDE SEQUENCE [LARGE SCALE GENOMIC DNA]</scope>
    <source>
        <strain evidence="11 12">MCCC 1A12701</strain>
    </source>
</reference>
<evidence type="ECO:0000256" key="5">
    <source>
        <dbReference type="ARBA" id="ARBA00022692"/>
    </source>
</evidence>
<evidence type="ECO:0000256" key="1">
    <source>
        <dbReference type="ARBA" id="ARBA00004429"/>
    </source>
</evidence>
<feature type="transmembrane region" description="Helical" evidence="9">
    <location>
        <begin position="57"/>
        <end position="75"/>
    </location>
</feature>
<keyword evidence="2" id="KW-0813">Transport</keyword>